<evidence type="ECO:0000256" key="1">
    <source>
        <dbReference type="ARBA" id="ARBA00006043"/>
    </source>
</evidence>
<dbReference type="InterPro" id="IPR055418">
    <property type="entry name" value="UFD1_N2"/>
</dbReference>
<dbReference type="PANTHER" id="PTHR12555:SF13">
    <property type="entry name" value="UBIQUITIN RECOGNITION FACTOR IN ER-ASSOCIATED DEGRADATION PROTEIN 1"/>
    <property type="match status" value="1"/>
</dbReference>
<reference evidence="6 7" key="1">
    <citation type="journal article" date="2013" name="Genome Biol.">
        <title>Genome of Acanthamoeba castellanii highlights extensive lateral gene transfer and early evolution of tyrosine kinase signaling.</title>
        <authorList>
            <person name="Clarke M."/>
            <person name="Lohan A.J."/>
            <person name="Liu B."/>
            <person name="Lagkouvardos I."/>
            <person name="Roy S."/>
            <person name="Zafar N."/>
            <person name="Bertelli C."/>
            <person name="Schilde C."/>
            <person name="Kianianmomeni A."/>
            <person name="Burglin T.R."/>
            <person name="Frech C."/>
            <person name="Turcotte B."/>
            <person name="Kopec K.O."/>
            <person name="Synnott J.M."/>
            <person name="Choo C."/>
            <person name="Paponov I."/>
            <person name="Finkler A."/>
            <person name="Soon Heng Tan C."/>
            <person name="Hutchins A.P."/>
            <person name="Weinmeier T."/>
            <person name="Rattei T."/>
            <person name="Chu J.S."/>
            <person name="Gimenez G."/>
            <person name="Irimia M."/>
            <person name="Rigden D.J."/>
            <person name="Fitzpatrick D.A."/>
            <person name="Lorenzo-Morales J."/>
            <person name="Bateman A."/>
            <person name="Chiu C.H."/>
            <person name="Tang P."/>
            <person name="Hegemann P."/>
            <person name="Fromm H."/>
            <person name="Raoult D."/>
            <person name="Greub G."/>
            <person name="Miranda-Saavedra D."/>
            <person name="Chen N."/>
            <person name="Nash P."/>
            <person name="Ginger M.L."/>
            <person name="Horn M."/>
            <person name="Schaap P."/>
            <person name="Caler L."/>
            <person name="Loftus B."/>
        </authorList>
    </citation>
    <scope>NUCLEOTIDE SEQUENCE [LARGE SCALE GENOMIC DNA]</scope>
    <source>
        <strain evidence="6 7">Neff</strain>
    </source>
</reference>
<dbReference type="STRING" id="1257118.L8GY51"/>
<dbReference type="Proteomes" id="UP000011083">
    <property type="component" value="Unassembled WGS sequence"/>
</dbReference>
<dbReference type="VEuPathDB" id="AmoebaDB:ACA1_062200"/>
<organism evidence="6 7">
    <name type="scientific">Acanthamoeba castellanii (strain ATCC 30010 / Neff)</name>
    <dbReference type="NCBI Taxonomy" id="1257118"/>
    <lineage>
        <taxon>Eukaryota</taxon>
        <taxon>Amoebozoa</taxon>
        <taxon>Discosea</taxon>
        <taxon>Longamoebia</taxon>
        <taxon>Centramoebida</taxon>
        <taxon>Acanthamoebidae</taxon>
        <taxon>Acanthamoeba</taxon>
    </lineage>
</organism>
<dbReference type="InterPro" id="IPR055417">
    <property type="entry name" value="UFD1_N1"/>
</dbReference>
<dbReference type="AlphaFoldDB" id="L8GY51"/>
<sequence>MMGKEKLENGGKTRLNIEYPMLFELSGSQGRVTHCGVLEFVADEGLCYLPHWMMQQLLLTEGQLINVKSATLPKGTYTKLQPVDETFLDLTNPKAVLENALRNWSALTAGDVIIINYNKKNYEINVLEVKPDTPSHAISIIEADVMVDFAPSEDQLKKAEQARRQQLEKAAVSSIKGKGKATEKEAPGAKPAEPEPEVPKPSFPGSGFRLDGRSITKPAADSTRKPGGLVFGAGNTAAAAASAKANAPAASKDQGKKKEEEKKPAPQEEKKFVPFSGAGYSLRG</sequence>
<dbReference type="Gene3D" id="2.40.40.50">
    <property type="entry name" value="Ubiquitin fusion degradation protein UFD1, N-terminal domain"/>
    <property type="match status" value="1"/>
</dbReference>
<keyword evidence="2" id="KW-0833">Ubl conjugation pathway</keyword>
<comment type="similarity">
    <text evidence="1">Belongs to the UFD1 family.</text>
</comment>
<dbReference type="Gene3D" id="3.10.330.10">
    <property type="match status" value="1"/>
</dbReference>
<evidence type="ECO:0000256" key="2">
    <source>
        <dbReference type="ARBA" id="ARBA00022786"/>
    </source>
</evidence>
<evidence type="ECO:0000259" key="4">
    <source>
        <dbReference type="Pfam" id="PF03152"/>
    </source>
</evidence>
<feature type="region of interest" description="Disordered" evidence="3">
    <location>
        <begin position="156"/>
        <end position="284"/>
    </location>
</feature>
<dbReference type="OrthoDB" id="422728at2759"/>
<dbReference type="Pfam" id="PF24842">
    <property type="entry name" value="UFD1_N2"/>
    <property type="match status" value="1"/>
</dbReference>
<dbReference type="PANTHER" id="PTHR12555">
    <property type="entry name" value="UBIQUITIN FUSION DEGRADATON PROTEIN 1"/>
    <property type="match status" value="1"/>
</dbReference>
<proteinExistence type="inferred from homology"/>
<dbReference type="RefSeq" id="XP_004339491.1">
    <property type="nucleotide sequence ID" value="XM_004339443.1"/>
</dbReference>
<name>L8GY51_ACACF</name>
<evidence type="ECO:0000313" key="7">
    <source>
        <dbReference type="Proteomes" id="UP000011083"/>
    </source>
</evidence>
<keyword evidence="7" id="KW-1185">Reference proteome</keyword>
<dbReference type="KEGG" id="acan:ACA1_062200"/>
<dbReference type="GeneID" id="14917918"/>
<dbReference type="GO" id="GO:0006511">
    <property type="term" value="P:ubiquitin-dependent protein catabolic process"/>
    <property type="evidence" value="ECO:0007669"/>
    <property type="project" value="InterPro"/>
</dbReference>
<gene>
    <name evidence="6" type="ORF">ACA1_062200</name>
</gene>
<dbReference type="InterPro" id="IPR042299">
    <property type="entry name" value="Ufd1-like_Nn"/>
</dbReference>
<dbReference type="EMBL" id="KB007974">
    <property type="protein sequence ID" value="ELR17478.1"/>
    <property type="molecule type" value="Genomic_DNA"/>
</dbReference>
<dbReference type="GO" id="GO:0031593">
    <property type="term" value="F:polyubiquitin modification-dependent protein binding"/>
    <property type="evidence" value="ECO:0007669"/>
    <property type="project" value="TreeGrafter"/>
</dbReference>
<dbReference type="OMA" id="TIAISYN"/>
<feature type="compositionally biased region" description="Basic and acidic residues" evidence="3">
    <location>
        <begin position="156"/>
        <end position="167"/>
    </location>
</feature>
<dbReference type="GO" id="GO:0036503">
    <property type="term" value="P:ERAD pathway"/>
    <property type="evidence" value="ECO:0007669"/>
    <property type="project" value="TreeGrafter"/>
</dbReference>
<evidence type="ECO:0000259" key="5">
    <source>
        <dbReference type="Pfam" id="PF24842"/>
    </source>
</evidence>
<dbReference type="InterPro" id="IPR004854">
    <property type="entry name" value="Ufd1-like"/>
</dbReference>
<feature type="compositionally biased region" description="Basic and acidic residues" evidence="3">
    <location>
        <begin position="253"/>
        <end position="272"/>
    </location>
</feature>
<dbReference type="Pfam" id="PF03152">
    <property type="entry name" value="UFD1_N1"/>
    <property type="match status" value="1"/>
</dbReference>
<feature type="domain" description="Ubiquitin fusion degradation protein UFD1 N-terminal subdomain 2" evidence="5">
    <location>
        <begin position="74"/>
        <end position="151"/>
    </location>
</feature>
<protein>
    <submittedName>
        <fullName evidence="6">Ubiquitin fusion degradation protein 1, putative</fullName>
    </submittedName>
</protein>
<feature type="compositionally biased region" description="Low complexity" evidence="3">
    <location>
        <begin position="232"/>
        <end position="252"/>
    </location>
</feature>
<evidence type="ECO:0000313" key="6">
    <source>
        <dbReference type="EMBL" id="ELR17478.1"/>
    </source>
</evidence>
<evidence type="ECO:0000256" key="3">
    <source>
        <dbReference type="SAM" id="MobiDB-lite"/>
    </source>
</evidence>
<dbReference type="GO" id="GO:0034098">
    <property type="term" value="C:VCP-NPL4-UFD1 AAA ATPase complex"/>
    <property type="evidence" value="ECO:0007669"/>
    <property type="project" value="TreeGrafter"/>
</dbReference>
<accession>L8GY51</accession>
<feature type="domain" description="Ubiquitin fusion degradation protein UFD1 N-terminal subdomain 1" evidence="4">
    <location>
        <begin position="13"/>
        <end position="73"/>
    </location>
</feature>